<dbReference type="AlphaFoldDB" id="A0A640W235"/>
<evidence type="ECO:0000256" key="2">
    <source>
        <dbReference type="SAM" id="SignalP"/>
    </source>
</evidence>
<keyword evidence="1" id="KW-0472">Membrane</keyword>
<reference evidence="3 4" key="1">
    <citation type="submission" date="2019-12" db="EMBL/GenBank/DDBJ databases">
        <title>Roseobacter cerasinus sp. nov., isolated from seawater around aquaculture.</title>
        <authorList>
            <person name="Muramatsu S."/>
            <person name="Takabe Y."/>
            <person name="Mori K."/>
            <person name="Takaichi S."/>
            <person name="Hanada S."/>
        </authorList>
    </citation>
    <scope>NUCLEOTIDE SEQUENCE [LARGE SCALE GENOMIC DNA]</scope>
    <source>
        <strain evidence="3 4">AI77</strain>
    </source>
</reference>
<dbReference type="Proteomes" id="UP000436522">
    <property type="component" value="Unassembled WGS sequence"/>
</dbReference>
<organism evidence="3 4">
    <name type="scientific">Roseobacter cerasinus</name>
    <dbReference type="NCBI Taxonomy" id="2602289"/>
    <lineage>
        <taxon>Bacteria</taxon>
        <taxon>Pseudomonadati</taxon>
        <taxon>Pseudomonadota</taxon>
        <taxon>Alphaproteobacteria</taxon>
        <taxon>Rhodobacterales</taxon>
        <taxon>Roseobacteraceae</taxon>
        <taxon>Roseobacter</taxon>
    </lineage>
</organism>
<comment type="caution">
    <text evidence="3">The sequence shown here is derived from an EMBL/GenBank/DDBJ whole genome shotgun (WGS) entry which is preliminary data.</text>
</comment>
<evidence type="ECO:0000313" key="3">
    <source>
        <dbReference type="EMBL" id="GFE52556.1"/>
    </source>
</evidence>
<accession>A0A640W235</accession>
<feature type="chain" id="PRO_5024996820" evidence="2">
    <location>
        <begin position="24"/>
        <end position="325"/>
    </location>
</feature>
<evidence type="ECO:0000256" key="1">
    <source>
        <dbReference type="SAM" id="Phobius"/>
    </source>
</evidence>
<keyword evidence="2" id="KW-0732">Signal</keyword>
<dbReference type="OrthoDB" id="5762321at2"/>
<dbReference type="EMBL" id="BLIV01000016">
    <property type="protein sequence ID" value="GFE52556.1"/>
    <property type="molecule type" value="Genomic_DNA"/>
</dbReference>
<name>A0A640W235_9RHOB</name>
<dbReference type="InterPro" id="IPR022472">
    <property type="entry name" value="VPLPA-CTERM"/>
</dbReference>
<feature type="signal peptide" evidence="2">
    <location>
        <begin position="1"/>
        <end position="23"/>
    </location>
</feature>
<sequence>MNALSLFTALGVGLILSTSAASASTLSLDGSLPVFQVSGSYALSSPGLSDERRFSEFGNGSSSNGQVAIDDGFDIQWRGNLATGELGLSSTETANTALPAGELDTSLGSIRLYDFLTFNNPNGISDVTFDLALEGTQTLLGENGIVQFGSRVSLYDVTDVTDPLEIGFVADATNVQAVSVTNEAFANLVGSFDVTQGSFTGLEDSGINLDTLRTFVDEVDGQGQQSVVNASSEETFMVQNDRTYMLAYSMSFLNELGPNTAVTHDFLGTSTLRITDLGGAVLHSASGVFLAETDVAAVPLPAGLPMLVMALAGLGFIRRTRTEIV</sequence>
<evidence type="ECO:0000313" key="4">
    <source>
        <dbReference type="Proteomes" id="UP000436522"/>
    </source>
</evidence>
<dbReference type="RefSeq" id="WP_159981351.1">
    <property type="nucleotide sequence ID" value="NZ_BLIV01000016.1"/>
</dbReference>
<gene>
    <name evidence="3" type="ORF">So717_43090</name>
</gene>
<protein>
    <submittedName>
        <fullName evidence="3">Uncharacterized protein</fullName>
    </submittedName>
</protein>
<proteinExistence type="predicted"/>
<keyword evidence="1" id="KW-1133">Transmembrane helix</keyword>
<keyword evidence="1" id="KW-0812">Transmembrane</keyword>
<feature type="transmembrane region" description="Helical" evidence="1">
    <location>
        <begin position="296"/>
        <end position="317"/>
    </location>
</feature>
<dbReference type="NCBIfam" id="TIGR03370">
    <property type="entry name" value="VPLPA-CTERM"/>
    <property type="match status" value="1"/>
</dbReference>
<keyword evidence="4" id="KW-1185">Reference proteome</keyword>